<feature type="domain" description="F-box" evidence="1">
    <location>
        <begin position="1"/>
        <end position="48"/>
    </location>
</feature>
<sequence>MDLILPDDILLKIFEHLDENTLDNVSLACHRMHDLVQAYFSSPKVRKQTPVMLKIVQTDKAIIFHSQRSYYGCGHNYYCYIGQEELGPEGSYVHHFAAEIFSLFASPGIEKKEKEILIRYDDSAELDVEYVMSMYPTTNHNTNMKTVPPQFIDRLDQAIARYAIAE</sequence>
<dbReference type="Gene3D" id="1.20.1280.50">
    <property type="match status" value="1"/>
</dbReference>
<proteinExistence type="predicted"/>
<dbReference type="CDD" id="cd09917">
    <property type="entry name" value="F-box_SF"/>
    <property type="match status" value="1"/>
</dbReference>
<dbReference type="AlphaFoldDB" id="A0AAN5CUZ6"/>
<dbReference type="InterPro" id="IPR036047">
    <property type="entry name" value="F-box-like_dom_sf"/>
</dbReference>
<evidence type="ECO:0000313" key="2">
    <source>
        <dbReference type="EMBL" id="GMR51005.1"/>
    </source>
</evidence>
<protein>
    <recommendedName>
        <fullName evidence="1">F-box domain-containing protein</fullName>
    </recommendedName>
</protein>
<keyword evidence="3" id="KW-1185">Reference proteome</keyword>
<dbReference type="Pfam" id="PF12937">
    <property type="entry name" value="F-box-like"/>
    <property type="match status" value="1"/>
</dbReference>
<dbReference type="EMBL" id="BTRK01000005">
    <property type="protein sequence ID" value="GMR51005.1"/>
    <property type="molecule type" value="Genomic_DNA"/>
</dbReference>
<feature type="non-terminal residue" evidence="2">
    <location>
        <position position="166"/>
    </location>
</feature>
<evidence type="ECO:0000259" key="1">
    <source>
        <dbReference type="PROSITE" id="PS50181"/>
    </source>
</evidence>
<gene>
    <name evidence="2" type="ORF">PMAYCL1PPCAC_21200</name>
</gene>
<accession>A0AAN5CUZ6</accession>
<dbReference type="SUPFAM" id="SSF81383">
    <property type="entry name" value="F-box domain"/>
    <property type="match status" value="1"/>
</dbReference>
<name>A0AAN5CUZ6_9BILA</name>
<reference evidence="3" key="1">
    <citation type="submission" date="2022-10" db="EMBL/GenBank/DDBJ databases">
        <title>Genome assembly of Pristionchus species.</title>
        <authorList>
            <person name="Yoshida K."/>
            <person name="Sommer R.J."/>
        </authorList>
    </citation>
    <scope>NUCLEOTIDE SEQUENCE [LARGE SCALE GENOMIC DNA]</scope>
    <source>
        <strain evidence="3">RS5460</strain>
    </source>
</reference>
<organism evidence="2 3">
    <name type="scientific">Pristionchus mayeri</name>
    <dbReference type="NCBI Taxonomy" id="1317129"/>
    <lineage>
        <taxon>Eukaryota</taxon>
        <taxon>Metazoa</taxon>
        <taxon>Ecdysozoa</taxon>
        <taxon>Nematoda</taxon>
        <taxon>Chromadorea</taxon>
        <taxon>Rhabditida</taxon>
        <taxon>Rhabditina</taxon>
        <taxon>Diplogasteromorpha</taxon>
        <taxon>Diplogasteroidea</taxon>
        <taxon>Neodiplogasteridae</taxon>
        <taxon>Pristionchus</taxon>
    </lineage>
</organism>
<dbReference type="InterPro" id="IPR001810">
    <property type="entry name" value="F-box_dom"/>
</dbReference>
<evidence type="ECO:0000313" key="3">
    <source>
        <dbReference type="Proteomes" id="UP001328107"/>
    </source>
</evidence>
<dbReference type="Proteomes" id="UP001328107">
    <property type="component" value="Unassembled WGS sequence"/>
</dbReference>
<dbReference type="PROSITE" id="PS50181">
    <property type="entry name" value="FBOX"/>
    <property type="match status" value="1"/>
</dbReference>
<comment type="caution">
    <text evidence="2">The sequence shown here is derived from an EMBL/GenBank/DDBJ whole genome shotgun (WGS) entry which is preliminary data.</text>
</comment>